<feature type="signal peptide" evidence="2">
    <location>
        <begin position="1"/>
        <end position="22"/>
    </location>
</feature>
<dbReference type="EMBL" id="CDSF01000112">
    <property type="protein sequence ID" value="CEP01250.1"/>
    <property type="molecule type" value="Genomic_DNA"/>
</dbReference>
<feature type="chain" id="PRO_5035990819" evidence="2">
    <location>
        <begin position="23"/>
        <end position="287"/>
    </location>
</feature>
<reference evidence="4 6" key="2">
    <citation type="submission" date="2018-03" db="EMBL/GenBank/DDBJ databases">
        <authorList>
            <person name="Fogelqvist J."/>
        </authorList>
    </citation>
    <scope>NUCLEOTIDE SEQUENCE [LARGE SCALE GENOMIC DNA]</scope>
</reference>
<gene>
    <name evidence="3" type="ORF">PBRA_001856</name>
    <name evidence="4" type="ORF">PLBR_LOCUS8504</name>
</gene>
<accession>A0A0G4J118</accession>
<geneLocation type="mitochondrion" evidence="4"/>
<dbReference type="AlphaFoldDB" id="A0A0G4J118"/>
<evidence type="ECO:0000313" key="6">
    <source>
        <dbReference type="Proteomes" id="UP000290189"/>
    </source>
</evidence>
<feature type="region of interest" description="Disordered" evidence="1">
    <location>
        <begin position="243"/>
        <end position="268"/>
    </location>
</feature>
<evidence type="ECO:0000256" key="1">
    <source>
        <dbReference type="SAM" id="MobiDB-lite"/>
    </source>
</evidence>
<name>A0A0G4J118_PLABS</name>
<protein>
    <submittedName>
        <fullName evidence="3">Uncharacterized protein</fullName>
    </submittedName>
</protein>
<dbReference type="Proteomes" id="UP000290189">
    <property type="component" value="Unassembled WGS sequence"/>
</dbReference>
<evidence type="ECO:0000313" key="5">
    <source>
        <dbReference type="Proteomes" id="UP000039324"/>
    </source>
</evidence>
<reference evidence="3 5" key="1">
    <citation type="submission" date="2015-02" db="EMBL/GenBank/DDBJ databases">
        <authorList>
            <person name="Chooi Y.-H."/>
        </authorList>
    </citation>
    <scope>NUCLEOTIDE SEQUENCE [LARGE SCALE GENOMIC DNA]</scope>
    <source>
        <strain evidence="3">E3</strain>
    </source>
</reference>
<keyword evidence="2" id="KW-0732">Signal</keyword>
<evidence type="ECO:0000313" key="4">
    <source>
        <dbReference type="EMBL" id="SPR01289.1"/>
    </source>
</evidence>
<keyword evidence="5" id="KW-1185">Reference proteome</keyword>
<evidence type="ECO:0000256" key="2">
    <source>
        <dbReference type="SAM" id="SignalP"/>
    </source>
</evidence>
<evidence type="ECO:0000313" key="3">
    <source>
        <dbReference type="EMBL" id="CEP01250.1"/>
    </source>
</evidence>
<organism evidence="3 5">
    <name type="scientific">Plasmodiophora brassicae</name>
    <name type="common">Clubroot disease agent</name>
    <dbReference type="NCBI Taxonomy" id="37360"/>
    <lineage>
        <taxon>Eukaryota</taxon>
        <taxon>Sar</taxon>
        <taxon>Rhizaria</taxon>
        <taxon>Endomyxa</taxon>
        <taxon>Phytomyxea</taxon>
        <taxon>Plasmodiophorida</taxon>
        <taxon>Plasmodiophoridae</taxon>
        <taxon>Plasmodiophora</taxon>
    </lineage>
</organism>
<dbReference type="EMBL" id="OVEO01000017">
    <property type="protein sequence ID" value="SPR01289.1"/>
    <property type="molecule type" value="Genomic_DNA"/>
</dbReference>
<keyword evidence="4" id="KW-0496">Mitochondrion</keyword>
<proteinExistence type="predicted"/>
<feature type="compositionally biased region" description="Basic and acidic residues" evidence="1">
    <location>
        <begin position="243"/>
        <end position="262"/>
    </location>
</feature>
<sequence>MTTNLPVAALLLAVLVWGVCHGQEEAAPTGQAVTAAAHVDEAGQTLNERGFTDGPGGLNRFVNGLKPAVEEIAGDQAGGIASMGVHSVAKYVTEAVANKWVVGRLFMAYLWGNRHTVDERLGQIAVDYAVPKVPIAGGIYKKYQEVMAADYAAKVVPGPNIVKHHVGGYVDRIAKDQVHAFVAAPVYRQVGGHVNKALGVVAKEAGEALEPHAPETVAAGRAFGAAMKRLLKGPSDEEMEEFYKEHPSKRITDGGGKRERSRNTSSGTVAPTFTIATTIIAGLLCIM</sequence>
<dbReference type="Proteomes" id="UP000039324">
    <property type="component" value="Unassembled WGS sequence"/>
</dbReference>